<keyword evidence="2" id="KW-0805">Transcription regulation</keyword>
<evidence type="ECO:0000256" key="1">
    <source>
        <dbReference type="ARBA" id="ARBA00022723"/>
    </source>
</evidence>
<feature type="domain" description="Zn(2)-C6 fungal-type" evidence="7">
    <location>
        <begin position="8"/>
        <end position="37"/>
    </location>
</feature>
<dbReference type="PANTHER" id="PTHR47424:SF2">
    <property type="entry name" value="TRANSCRIPTION FACTOR DOMAIN-CONTAINING PROTEIN-RELATED"/>
    <property type="match status" value="1"/>
</dbReference>
<evidence type="ECO:0000256" key="2">
    <source>
        <dbReference type="ARBA" id="ARBA00023015"/>
    </source>
</evidence>
<name>A0ABR3XRS2_9EURO</name>
<dbReference type="SUPFAM" id="SSF57701">
    <property type="entry name" value="Zn2/Cys6 DNA-binding domain"/>
    <property type="match status" value="1"/>
</dbReference>
<dbReference type="Pfam" id="PF00172">
    <property type="entry name" value="Zn_clus"/>
    <property type="match status" value="1"/>
</dbReference>
<evidence type="ECO:0000256" key="4">
    <source>
        <dbReference type="ARBA" id="ARBA00023163"/>
    </source>
</evidence>
<gene>
    <name evidence="8" type="ORF">Plec18167_004472</name>
</gene>
<evidence type="ECO:0000313" key="8">
    <source>
        <dbReference type="EMBL" id="KAL1878400.1"/>
    </source>
</evidence>
<evidence type="ECO:0000313" key="9">
    <source>
        <dbReference type="Proteomes" id="UP001583193"/>
    </source>
</evidence>
<dbReference type="InterPro" id="IPR001138">
    <property type="entry name" value="Zn2Cys6_DnaBD"/>
</dbReference>
<evidence type="ECO:0000256" key="6">
    <source>
        <dbReference type="SAM" id="MobiDB-lite"/>
    </source>
</evidence>
<dbReference type="Gene3D" id="4.10.240.10">
    <property type="entry name" value="Zn(2)-C6 fungal-type DNA-binding domain"/>
    <property type="match status" value="1"/>
</dbReference>
<evidence type="ECO:0000256" key="3">
    <source>
        <dbReference type="ARBA" id="ARBA00023125"/>
    </source>
</evidence>
<feature type="region of interest" description="Disordered" evidence="6">
    <location>
        <begin position="152"/>
        <end position="171"/>
    </location>
</feature>
<sequence>MRPQELRACTECRKRKSKCSGVAPCSFCSKTNRACVFDRTPQRTPLTRKNLDRLERRCASLTALIQYLNPDLDIEDAVRTCPIPPEGVPTRGYGSRGSPASVDEFEWSEASPAGARKTTLDGMASLPTENTEAGFLGKHAGSSILKTVPGLHLEQSGSTSNPPDHTSATIPTQPGALFLSADLTNSAILDVLVDAYFTCYNTSYPILHESTFRRKYEDRHLLPSRHSWHAIFYIVLAIGNWIRGGTSGSKQCVYYSAARSYMSMQMLESGTLLTMQVFLLMGNYLQKRDRPNTGYNLIGIAYRMALGLGLHREAPAGTKSDSLYQEQRRVLWWIVYCFDSGFSLTTGRPVMCSDGFIETRLPRNLDDTLCTLSSIVPAPTNYPTTYSAIIAQARLASIGNTVYRRVASAPKEVSLDLKTSRSLDHQLKAWKLSLPLYFTARDIPDWFRGPRAIIIWKEQNLRMMLWWGSQRLCKSPFAAEDAQNMCHYVAIETIQDITTFCLDYPDAIHAELSWYAIYFLFQATVVLSSHYLKVPQTSEGGSNVVNNELWTLSISRARDCLAMLSVAHEAATRCLAVLDRIRDQSQQSQPTTSTTPVERTTVDFNLDNTQVQSTSENVGLHPTSFEIDPTLQVLFQDTSWNHDIFEGLQGFPIIDEPEVFDYIIPNGMPADTPPE</sequence>
<reference evidence="8 9" key="1">
    <citation type="journal article" date="2024" name="IMA Fungus">
        <title>IMA Genome - F19 : A genome assembly and annotation guide to empower mycologists, including annotated draft genome sequences of Ceratocystis pirilliformis, Diaporthe australafricana, Fusarium ophioides, Paecilomyces lecythidis, and Sporothrix stenoceras.</title>
        <authorList>
            <person name="Aylward J."/>
            <person name="Wilson A.M."/>
            <person name="Visagie C.M."/>
            <person name="Spraker J."/>
            <person name="Barnes I."/>
            <person name="Buitendag C."/>
            <person name="Ceriani C."/>
            <person name="Del Mar Angel L."/>
            <person name="du Plessis D."/>
            <person name="Fuchs T."/>
            <person name="Gasser K."/>
            <person name="Kramer D."/>
            <person name="Li W."/>
            <person name="Munsamy K."/>
            <person name="Piso A."/>
            <person name="Price J.L."/>
            <person name="Sonnekus B."/>
            <person name="Thomas C."/>
            <person name="van der Nest A."/>
            <person name="van Dijk A."/>
            <person name="van Heerden A."/>
            <person name="van Vuuren N."/>
            <person name="Yilmaz N."/>
            <person name="Duong T.A."/>
            <person name="van der Merwe N.A."/>
            <person name="Wingfield M.J."/>
            <person name="Wingfield B.D."/>
        </authorList>
    </citation>
    <scope>NUCLEOTIDE SEQUENCE [LARGE SCALE GENOMIC DNA]</scope>
    <source>
        <strain evidence="8 9">CMW 18167</strain>
    </source>
</reference>
<protein>
    <recommendedName>
        <fullName evidence="7">Zn(2)-C6 fungal-type domain-containing protein</fullName>
    </recommendedName>
</protein>
<feature type="compositionally biased region" description="Polar residues" evidence="6">
    <location>
        <begin position="155"/>
        <end position="171"/>
    </location>
</feature>
<dbReference type="InterPro" id="IPR007219">
    <property type="entry name" value="XnlR_reg_dom"/>
</dbReference>
<dbReference type="PANTHER" id="PTHR47424">
    <property type="entry name" value="REGULATORY PROTEIN GAL4"/>
    <property type="match status" value="1"/>
</dbReference>
<dbReference type="SMART" id="SM00906">
    <property type="entry name" value="Fungal_trans"/>
    <property type="match status" value="1"/>
</dbReference>
<proteinExistence type="predicted"/>
<dbReference type="InterPro" id="IPR051127">
    <property type="entry name" value="Fungal_SecMet_Regulators"/>
</dbReference>
<dbReference type="InterPro" id="IPR036864">
    <property type="entry name" value="Zn2-C6_fun-type_DNA-bd_sf"/>
</dbReference>
<dbReference type="PROSITE" id="PS00463">
    <property type="entry name" value="ZN2_CY6_FUNGAL_1"/>
    <property type="match status" value="1"/>
</dbReference>
<dbReference type="SMART" id="SM00066">
    <property type="entry name" value="GAL4"/>
    <property type="match status" value="1"/>
</dbReference>
<dbReference type="Proteomes" id="UP001583193">
    <property type="component" value="Unassembled WGS sequence"/>
</dbReference>
<keyword evidence="9" id="KW-1185">Reference proteome</keyword>
<comment type="caution">
    <text evidence="8">The sequence shown here is derived from an EMBL/GenBank/DDBJ whole genome shotgun (WGS) entry which is preliminary data.</text>
</comment>
<keyword evidence="3" id="KW-0238">DNA-binding</keyword>
<evidence type="ECO:0000256" key="5">
    <source>
        <dbReference type="ARBA" id="ARBA00023242"/>
    </source>
</evidence>
<dbReference type="PROSITE" id="PS50048">
    <property type="entry name" value="ZN2_CY6_FUNGAL_2"/>
    <property type="match status" value="1"/>
</dbReference>
<dbReference type="CDD" id="cd00067">
    <property type="entry name" value="GAL4"/>
    <property type="match status" value="1"/>
</dbReference>
<keyword evidence="1" id="KW-0479">Metal-binding</keyword>
<evidence type="ECO:0000259" key="7">
    <source>
        <dbReference type="PROSITE" id="PS50048"/>
    </source>
</evidence>
<dbReference type="CDD" id="cd12148">
    <property type="entry name" value="fungal_TF_MHR"/>
    <property type="match status" value="1"/>
</dbReference>
<accession>A0ABR3XRS2</accession>
<organism evidence="8 9">
    <name type="scientific">Paecilomyces lecythidis</name>
    <dbReference type="NCBI Taxonomy" id="3004212"/>
    <lineage>
        <taxon>Eukaryota</taxon>
        <taxon>Fungi</taxon>
        <taxon>Dikarya</taxon>
        <taxon>Ascomycota</taxon>
        <taxon>Pezizomycotina</taxon>
        <taxon>Eurotiomycetes</taxon>
        <taxon>Eurotiomycetidae</taxon>
        <taxon>Eurotiales</taxon>
        <taxon>Thermoascaceae</taxon>
        <taxon>Paecilomyces</taxon>
    </lineage>
</organism>
<dbReference type="EMBL" id="JAVDPF010000012">
    <property type="protein sequence ID" value="KAL1878400.1"/>
    <property type="molecule type" value="Genomic_DNA"/>
</dbReference>
<keyword evidence="4" id="KW-0804">Transcription</keyword>
<keyword evidence="5" id="KW-0539">Nucleus</keyword>
<dbReference type="Pfam" id="PF04082">
    <property type="entry name" value="Fungal_trans"/>
    <property type="match status" value="1"/>
</dbReference>